<comment type="caution">
    <text evidence="2">The sequence shown here is derived from an EMBL/GenBank/DDBJ whole genome shotgun (WGS) entry which is preliminary data.</text>
</comment>
<keyword evidence="1" id="KW-1133">Transmembrane helix</keyword>
<protein>
    <submittedName>
        <fullName evidence="2">Uncharacterized protein</fullName>
    </submittedName>
</protein>
<keyword evidence="3" id="KW-1185">Reference proteome</keyword>
<keyword evidence="1" id="KW-0472">Membrane</keyword>
<keyword evidence="1" id="KW-0812">Transmembrane</keyword>
<evidence type="ECO:0000313" key="3">
    <source>
        <dbReference type="Proteomes" id="UP000474758"/>
    </source>
</evidence>
<dbReference type="Proteomes" id="UP000474758">
    <property type="component" value="Unassembled WGS sequence"/>
</dbReference>
<sequence length="102" mass="11195">MLATLIQTLAIAGFFCLWLGLALLALSVVLRLFLNPGYWQSLSLPFRDRFARQGEVMNHAFQSSGKSRLNRAGQILGAIGLSLLIFTGLLWLALRILQGPPA</sequence>
<evidence type="ECO:0000256" key="1">
    <source>
        <dbReference type="SAM" id="Phobius"/>
    </source>
</evidence>
<organism evidence="2 3">
    <name type="scientific">Paragemmobacter kunshanensis</name>
    <dbReference type="NCBI Taxonomy" id="2583234"/>
    <lineage>
        <taxon>Bacteria</taxon>
        <taxon>Pseudomonadati</taxon>
        <taxon>Pseudomonadota</taxon>
        <taxon>Alphaproteobacteria</taxon>
        <taxon>Rhodobacterales</taxon>
        <taxon>Paracoccaceae</taxon>
        <taxon>Paragemmobacter</taxon>
    </lineage>
</organism>
<feature type="transmembrane region" description="Helical" evidence="1">
    <location>
        <begin position="75"/>
        <end position="94"/>
    </location>
</feature>
<dbReference type="RefSeq" id="WP_165046407.1">
    <property type="nucleotide sequence ID" value="NZ_JAALFE010000001.1"/>
</dbReference>
<name>A0A6M1TQJ6_9RHOB</name>
<evidence type="ECO:0000313" key="2">
    <source>
        <dbReference type="EMBL" id="NGQ89296.1"/>
    </source>
</evidence>
<feature type="transmembrane region" description="Helical" evidence="1">
    <location>
        <begin position="6"/>
        <end position="34"/>
    </location>
</feature>
<accession>A0A6M1TQJ6</accession>
<reference evidence="2 3" key="1">
    <citation type="submission" date="2020-02" db="EMBL/GenBank/DDBJ databases">
        <title>Rhodobacter translucens sp. nov., a novel bacterium isolated from activated sludge.</title>
        <authorList>
            <person name="Liu J."/>
        </authorList>
    </citation>
    <scope>NUCLEOTIDE SEQUENCE [LARGE SCALE GENOMIC DNA]</scope>
    <source>
        <strain evidence="2 3">HX-7-19</strain>
    </source>
</reference>
<proteinExistence type="predicted"/>
<gene>
    <name evidence="2" type="ORF">G5V65_00190</name>
</gene>
<dbReference type="EMBL" id="JAALFE010000001">
    <property type="protein sequence ID" value="NGQ89296.1"/>
    <property type="molecule type" value="Genomic_DNA"/>
</dbReference>
<dbReference type="AlphaFoldDB" id="A0A6M1TQJ6"/>